<accession>W4Q4U4</accession>
<dbReference type="EMBL" id="BAUT01000036">
    <property type="protein sequence ID" value="GAE26955.1"/>
    <property type="molecule type" value="Genomic_DNA"/>
</dbReference>
<proteinExistence type="predicted"/>
<name>W4Q4U4_9BACI</name>
<dbReference type="GO" id="GO:0047474">
    <property type="term" value="F:long-chain fatty acid--protein ligase activity"/>
    <property type="evidence" value="ECO:0007669"/>
    <property type="project" value="InterPro"/>
</dbReference>
<keyword evidence="3" id="KW-1185">Reference proteome</keyword>
<evidence type="ECO:0000259" key="1">
    <source>
        <dbReference type="Pfam" id="PF04443"/>
    </source>
</evidence>
<evidence type="ECO:0000313" key="3">
    <source>
        <dbReference type="Proteomes" id="UP000018890"/>
    </source>
</evidence>
<keyword evidence="2" id="KW-0436">Ligase</keyword>
<dbReference type="AlphaFoldDB" id="W4Q4U4"/>
<dbReference type="Proteomes" id="UP000018890">
    <property type="component" value="Unassembled WGS sequence"/>
</dbReference>
<dbReference type="Pfam" id="PF04443">
    <property type="entry name" value="LuxE"/>
    <property type="match status" value="1"/>
</dbReference>
<gene>
    <name evidence="2" type="ORF">JCM9140_3065</name>
</gene>
<evidence type="ECO:0000313" key="2">
    <source>
        <dbReference type="EMBL" id="GAE26955.1"/>
    </source>
</evidence>
<dbReference type="STRING" id="1236970.JCM9140_3065"/>
<dbReference type="Gene3D" id="3.40.50.12780">
    <property type="entry name" value="N-terminal domain of ligase-like"/>
    <property type="match status" value="1"/>
</dbReference>
<dbReference type="OrthoDB" id="182577at2"/>
<sequence>MLQSYERVKKRIQEFMNQPNSNEEDFNRLALDVFQFQYEHNQPYRKFCRKRRVSPRNVKHFTDIPPVPIDAFKFTTLSCHSIDETEALFMTSGTTNPEKRGKNYHRDLDIYDLSMKAFFKPAILPDTEKIRMFVLFPEEEILPHSSLAHYLHIAKQNFGTTDSMYVFSEEEFQVDLLIEKLREAEKKEEPILLIGATFSFIHLLDVCREKDLDFKLPVKSRLMDTGGSKGRARELDPTQFKAEMSRLFSLPLNMCLNMYGMTELSSQMYDANLLINIKDDANPVKQTPHWVRTVVIDIEQMDKKPLGEKGIIVHYDLANVNSVLGILTEDVGIQTEEGFYLLGRAEGAEAKGCSLVVEQFLASSNQKRGDVK</sequence>
<dbReference type="RefSeq" id="WP_034747409.1">
    <property type="nucleotide sequence ID" value="NZ_BAUT01000036.1"/>
</dbReference>
<dbReference type="InterPro" id="IPR042099">
    <property type="entry name" value="ANL_N_sf"/>
</dbReference>
<dbReference type="GO" id="GO:0008218">
    <property type="term" value="P:bioluminescence"/>
    <property type="evidence" value="ECO:0007669"/>
    <property type="project" value="InterPro"/>
</dbReference>
<reference evidence="2" key="1">
    <citation type="journal article" date="2014" name="Genome Announc.">
        <title>Draft Genome Sequences of Three Alkaliphilic Bacillus Strains, Bacillus wakoensis JCM 9140T, Bacillus akibai JCM 9157T, and Bacillus hemicellulosilyticus JCM 9152T.</title>
        <authorList>
            <person name="Yuki M."/>
            <person name="Oshima K."/>
            <person name="Suda W."/>
            <person name="Oshida Y."/>
            <person name="Kitamura K."/>
            <person name="Iida T."/>
            <person name="Hattori M."/>
            <person name="Ohkuma M."/>
        </authorList>
    </citation>
    <scope>NUCLEOTIDE SEQUENCE [LARGE SCALE GENOMIC DNA]</scope>
    <source>
        <strain evidence="2">JCM 9140</strain>
    </source>
</reference>
<dbReference type="SUPFAM" id="SSF56801">
    <property type="entry name" value="Acetyl-CoA synthetase-like"/>
    <property type="match status" value="1"/>
</dbReference>
<comment type="caution">
    <text evidence="2">The sequence shown here is derived from an EMBL/GenBank/DDBJ whole genome shotgun (WGS) entry which is preliminary data.</text>
</comment>
<organism evidence="2 3">
    <name type="scientific">Halalkalibacter wakoensis JCM 9140</name>
    <dbReference type="NCBI Taxonomy" id="1236970"/>
    <lineage>
        <taxon>Bacteria</taxon>
        <taxon>Bacillati</taxon>
        <taxon>Bacillota</taxon>
        <taxon>Bacilli</taxon>
        <taxon>Bacillales</taxon>
        <taxon>Bacillaceae</taxon>
        <taxon>Halalkalibacter</taxon>
    </lineage>
</organism>
<protein>
    <submittedName>
        <fullName evidence="2">Long-chain-fatty-acid-luciferin-component ligase</fullName>
    </submittedName>
</protein>
<feature type="domain" description="Acyl-protein synthetase LuxE" evidence="1">
    <location>
        <begin position="22"/>
        <end position="361"/>
    </location>
</feature>
<dbReference type="InterPro" id="IPR007534">
    <property type="entry name" value="LuxE"/>
</dbReference>